<dbReference type="GO" id="GO:0003852">
    <property type="term" value="F:2-isopropylmalate synthase activity"/>
    <property type="evidence" value="ECO:0007669"/>
    <property type="project" value="TreeGrafter"/>
</dbReference>
<protein>
    <submittedName>
        <fullName evidence="3">Aldolase</fullName>
    </submittedName>
</protein>
<accession>A0A3M8TG27</accession>
<dbReference type="EMBL" id="RJAI01000014">
    <property type="protein sequence ID" value="RNF92501.1"/>
    <property type="molecule type" value="Genomic_DNA"/>
</dbReference>
<dbReference type="Pfam" id="PF00682">
    <property type="entry name" value="HMGL-like"/>
    <property type="match status" value="1"/>
</dbReference>
<dbReference type="AlphaFoldDB" id="A0A3M8TG27"/>
<dbReference type="GO" id="GO:0009098">
    <property type="term" value="P:L-leucine biosynthetic process"/>
    <property type="evidence" value="ECO:0007669"/>
    <property type="project" value="TreeGrafter"/>
</dbReference>
<dbReference type="CDD" id="cd07944">
    <property type="entry name" value="DRE_TIM_HOA_like"/>
    <property type="match status" value="1"/>
</dbReference>
<evidence type="ECO:0000256" key="1">
    <source>
        <dbReference type="ARBA" id="ARBA00023211"/>
    </source>
</evidence>
<dbReference type="Proteomes" id="UP000278162">
    <property type="component" value="Unassembled WGS sequence"/>
</dbReference>
<dbReference type="Gene3D" id="3.20.20.70">
    <property type="entry name" value="Aldolase class I"/>
    <property type="match status" value="1"/>
</dbReference>
<organism evidence="3 4">
    <name type="scientific">Pseudomonas putida</name>
    <name type="common">Arthrobacter siderocapsulatus</name>
    <dbReference type="NCBI Taxonomy" id="303"/>
    <lineage>
        <taxon>Bacteria</taxon>
        <taxon>Pseudomonadati</taxon>
        <taxon>Pseudomonadota</taxon>
        <taxon>Gammaproteobacteria</taxon>
        <taxon>Pseudomonadales</taxon>
        <taxon>Pseudomonadaceae</taxon>
        <taxon>Pseudomonas</taxon>
    </lineage>
</organism>
<dbReference type="RefSeq" id="WP_123084030.1">
    <property type="nucleotide sequence ID" value="NZ_RJAI01000014.1"/>
</dbReference>
<name>A0A3M8TG27_PSEPU</name>
<dbReference type="PANTHER" id="PTHR10277">
    <property type="entry name" value="HOMOCITRATE SYNTHASE-RELATED"/>
    <property type="match status" value="1"/>
</dbReference>
<evidence type="ECO:0000313" key="4">
    <source>
        <dbReference type="Proteomes" id="UP000278162"/>
    </source>
</evidence>
<gene>
    <name evidence="3" type="ORF">EFK07_06275</name>
</gene>
<dbReference type="InterPro" id="IPR050073">
    <property type="entry name" value="2-IPM_HCS-like"/>
</dbReference>
<sequence>MEECKNSSMILDCTLRDGGYYNDWDFPASVVAHYLHAMVAANVDIVELGLRSLKNTSFLGASAFTSDAYLRSLAIPASLKVSVMVNASEFVADDVVMADALTTLFPERAAKSPVDVVRIACHVHEFAKALPASSWLKERGFTVGFNLMQVAERSQEEVEALAFEANQWPLDVLYFADSMGSMKPEQVRQLITWFRKHWHGAMGIHTHDNMGHALANTMCATDNGVQWLDATVTGMGRGPGNAKTEYLVLELADRAALTVNLVPLMGLIESYFKPLQQKCGWGTNAYYYLAGKYGIHPTYIQEMLGDSRYSEEDVFAVINHLRVEGGKKFNFKTLDAARNFYQGTARGTWCPQDVLIGREVLLLGAGAGVEAHKAAIESYICSRSPYVIALNTQSKIDSDLIDARVACHPVRLLADCVEHSRLPQPLITPASMLPEDLRRALGNKSLYDFGITIEADHFGFAENHCVLPNSLVFSYALAIAASGKAKRIYLAGFDGYGADDPRSKEVQATLDLFQDAVPNMELTAVTPSRYVIRSKSIYAI</sequence>
<dbReference type="SUPFAM" id="SSF51569">
    <property type="entry name" value="Aldolase"/>
    <property type="match status" value="1"/>
</dbReference>
<dbReference type="InterPro" id="IPR000891">
    <property type="entry name" value="PYR_CT"/>
</dbReference>
<evidence type="ECO:0000313" key="3">
    <source>
        <dbReference type="EMBL" id="RNF92501.1"/>
    </source>
</evidence>
<feature type="domain" description="Pyruvate carboxyltransferase" evidence="2">
    <location>
        <begin position="8"/>
        <end position="265"/>
    </location>
</feature>
<comment type="caution">
    <text evidence="3">The sequence shown here is derived from an EMBL/GenBank/DDBJ whole genome shotgun (WGS) entry which is preliminary data.</text>
</comment>
<keyword evidence="1" id="KW-0464">Manganese</keyword>
<reference evidence="3 4" key="1">
    <citation type="submission" date="2018-10" db="EMBL/GenBank/DDBJ databases">
        <title>An outbreak of IMP-63 producing strain in France.</title>
        <authorList>
            <person name="Bour M."/>
            <person name="Liapis E."/>
            <person name="Plesiat P."/>
        </authorList>
    </citation>
    <scope>NUCLEOTIDE SEQUENCE [LARGE SCALE GENOMIC DNA]</scope>
    <source>
        <strain evidence="3 4">12917</strain>
    </source>
</reference>
<proteinExistence type="predicted"/>
<dbReference type="PROSITE" id="PS50991">
    <property type="entry name" value="PYR_CT"/>
    <property type="match status" value="1"/>
</dbReference>
<dbReference type="PANTHER" id="PTHR10277:SF9">
    <property type="entry name" value="2-ISOPROPYLMALATE SYNTHASE 1, CHLOROPLASTIC-RELATED"/>
    <property type="match status" value="1"/>
</dbReference>
<evidence type="ECO:0000259" key="2">
    <source>
        <dbReference type="PROSITE" id="PS50991"/>
    </source>
</evidence>
<dbReference type="InterPro" id="IPR013785">
    <property type="entry name" value="Aldolase_TIM"/>
</dbReference>